<dbReference type="AlphaFoldDB" id="A0AA42X2R1"/>
<accession>A0AA42X2R1</accession>
<evidence type="ECO:0000313" key="2">
    <source>
        <dbReference type="Proteomes" id="UP001162318"/>
    </source>
</evidence>
<dbReference type="EMBL" id="JAOCKX010000123">
    <property type="protein sequence ID" value="MDH2135363.1"/>
    <property type="molecule type" value="Genomic_DNA"/>
</dbReference>
<reference evidence="1" key="1">
    <citation type="submission" date="2022-09" db="EMBL/GenBank/DDBJ databases">
        <title>Intensive care unit water sources are persistently colonized with multi-drug resistant bacteria and are the site of extensive horizontal gene transfer of antibiotic resistance genes.</title>
        <authorList>
            <person name="Diorio-Toth L."/>
        </authorList>
    </citation>
    <scope>NUCLEOTIDE SEQUENCE</scope>
    <source>
        <strain evidence="1">GD03659</strain>
    </source>
</reference>
<gene>
    <name evidence="1" type="ORF">N5J77_30040</name>
</gene>
<sequence>MKPNLYDYISFNSFKNYKPNPYDKEKAIEEAQKLSFLLKPTSLESKALIERLLELLKPEVGKRGKLSPLYTNALSLTVPMLLKAIGEDEGGYVYRSTATSRFTAGLPGNETATGITVGHEPFKRVVDDLARAGFLEVITGHKECTALTGIATRFKATPKLIGLAIVHNVFPESWHVHFSPAPRPVTVPNSIMLKASSTKRWKAGDGRKEGKMAKEQGVLLPVDYSLPHVAAYAEGINRLIRFMARQDIQPAHLYQSFYRVFGEGEKDGADYSKGGRIYVHGIGKGYQNVRKHVRRRMTINGEAIAEVDLRASYLTILHQRLGYLLPAADPYAMPDVPRHIVKIWVSANLGNGRLLTKWPDELVKRYKEDSEDGRGDLKAEYPIKQTGQTIMKHLPIMKAWSENPTGWGDLQFTESAVVMAAINKLAFVHGVPALPLHDALMVAESQAELAARCLWESFHEHVGIYPYISINTHKQAEMRLAA</sequence>
<comment type="caution">
    <text evidence="1">The sequence shown here is derived from an EMBL/GenBank/DDBJ whole genome shotgun (WGS) entry which is preliminary data.</text>
</comment>
<evidence type="ECO:0000313" key="1">
    <source>
        <dbReference type="EMBL" id="MDH2135363.1"/>
    </source>
</evidence>
<organism evidence="1 2">
    <name type="scientific">Sphingobium yanoikuyae</name>
    <name type="common">Sphingomonas yanoikuyae</name>
    <dbReference type="NCBI Taxonomy" id="13690"/>
    <lineage>
        <taxon>Bacteria</taxon>
        <taxon>Pseudomonadati</taxon>
        <taxon>Pseudomonadota</taxon>
        <taxon>Alphaproteobacteria</taxon>
        <taxon>Sphingomonadales</taxon>
        <taxon>Sphingomonadaceae</taxon>
        <taxon>Sphingobium</taxon>
    </lineage>
</organism>
<dbReference type="RefSeq" id="WP_279731933.1">
    <property type="nucleotide sequence ID" value="NZ_JAOCKX010000123.1"/>
</dbReference>
<dbReference type="Proteomes" id="UP001162318">
    <property type="component" value="Unassembled WGS sequence"/>
</dbReference>
<proteinExistence type="predicted"/>
<protein>
    <submittedName>
        <fullName evidence="1">Uncharacterized protein</fullName>
    </submittedName>
</protein>
<name>A0AA42X2R1_SPHYA</name>